<protein>
    <recommendedName>
        <fullName evidence="2">DUF6593 domain-containing protein</fullName>
    </recommendedName>
</protein>
<comment type="caution">
    <text evidence="3">The sequence shown here is derived from an EMBL/GenBank/DDBJ whole genome shotgun (WGS) entry which is preliminary data.</text>
</comment>
<sequence>MHLTITPQNPLNATYHDASSGRALYKVHTEIKMHDTVTTISRRLADDVPQRGVSPPESKLSGQDGPRERDADPEARFGFLAQILWKVVGPTTIRIGDTEFSSEERFRSVGFGLFGPELGYTASTGHEFRCRYKPFGTTMELQNEPSTVVANFHAKSLGVVGETKDASLELSEEFGDALVDEILVAFLYVQKRRKL</sequence>
<evidence type="ECO:0000256" key="1">
    <source>
        <dbReference type="SAM" id="MobiDB-lite"/>
    </source>
</evidence>
<organism evidence="3 4">
    <name type="scientific">Favolaschia claudopus</name>
    <dbReference type="NCBI Taxonomy" id="2862362"/>
    <lineage>
        <taxon>Eukaryota</taxon>
        <taxon>Fungi</taxon>
        <taxon>Dikarya</taxon>
        <taxon>Basidiomycota</taxon>
        <taxon>Agaricomycotina</taxon>
        <taxon>Agaricomycetes</taxon>
        <taxon>Agaricomycetidae</taxon>
        <taxon>Agaricales</taxon>
        <taxon>Marasmiineae</taxon>
        <taxon>Mycenaceae</taxon>
        <taxon>Favolaschia</taxon>
    </lineage>
</organism>
<evidence type="ECO:0000259" key="2">
    <source>
        <dbReference type="Pfam" id="PF20236"/>
    </source>
</evidence>
<name>A0AAW0ECF6_9AGAR</name>
<keyword evidence="4" id="KW-1185">Reference proteome</keyword>
<feature type="domain" description="DUF6593" evidence="2">
    <location>
        <begin position="9"/>
        <end position="194"/>
    </location>
</feature>
<feature type="region of interest" description="Disordered" evidence="1">
    <location>
        <begin position="43"/>
        <end position="71"/>
    </location>
</feature>
<accession>A0AAW0ECF6</accession>
<evidence type="ECO:0000313" key="4">
    <source>
        <dbReference type="Proteomes" id="UP001362999"/>
    </source>
</evidence>
<dbReference type="Pfam" id="PF20236">
    <property type="entry name" value="DUF6593"/>
    <property type="match status" value="1"/>
</dbReference>
<dbReference type="Proteomes" id="UP001362999">
    <property type="component" value="Unassembled WGS sequence"/>
</dbReference>
<proteinExistence type="predicted"/>
<gene>
    <name evidence="3" type="ORF">R3P38DRAFT_873</name>
</gene>
<dbReference type="InterPro" id="IPR046528">
    <property type="entry name" value="DUF6593"/>
</dbReference>
<dbReference type="EMBL" id="JAWWNJ010000001">
    <property type="protein sequence ID" value="KAK7063382.1"/>
    <property type="molecule type" value="Genomic_DNA"/>
</dbReference>
<dbReference type="AlphaFoldDB" id="A0AAW0ECF6"/>
<reference evidence="3 4" key="1">
    <citation type="journal article" date="2024" name="J Genomics">
        <title>Draft genome sequencing and assembly of Favolaschia claudopus CIRM-BRFM 2984 isolated from oak limbs.</title>
        <authorList>
            <person name="Navarro D."/>
            <person name="Drula E."/>
            <person name="Chaduli D."/>
            <person name="Cazenave R."/>
            <person name="Ahrendt S."/>
            <person name="Wang J."/>
            <person name="Lipzen A."/>
            <person name="Daum C."/>
            <person name="Barry K."/>
            <person name="Grigoriev I.V."/>
            <person name="Favel A."/>
            <person name="Rosso M.N."/>
            <person name="Martin F."/>
        </authorList>
    </citation>
    <scope>NUCLEOTIDE SEQUENCE [LARGE SCALE GENOMIC DNA]</scope>
    <source>
        <strain evidence="3 4">CIRM-BRFM 2984</strain>
    </source>
</reference>
<evidence type="ECO:0000313" key="3">
    <source>
        <dbReference type="EMBL" id="KAK7063382.1"/>
    </source>
</evidence>